<comment type="caution">
    <text evidence="8">The sequence shown here is derived from an EMBL/GenBank/DDBJ whole genome shotgun (WGS) entry which is preliminary data.</text>
</comment>
<evidence type="ECO:0000256" key="6">
    <source>
        <dbReference type="SAM" id="MobiDB-lite"/>
    </source>
</evidence>
<proteinExistence type="predicted"/>
<feature type="domain" description="SH3" evidence="7">
    <location>
        <begin position="111"/>
        <end position="172"/>
    </location>
</feature>
<dbReference type="PROSITE" id="PS50002">
    <property type="entry name" value="SH3"/>
    <property type="match status" value="3"/>
</dbReference>
<dbReference type="Pfam" id="PF00018">
    <property type="entry name" value="SH3_1"/>
    <property type="match status" value="1"/>
</dbReference>
<dbReference type="Gene3D" id="2.30.30.40">
    <property type="entry name" value="SH3 Domains"/>
    <property type="match status" value="3"/>
</dbReference>
<dbReference type="SUPFAM" id="SSF50044">
    <property type="entry name" value="SH3-domain"/>
    <property type="match status" value="3"/>
</dbReference>
<dbReference type="InterPro" id="IPR050384">
    <property type="entry name" value="Endophilin_SH3RF"/>
</dbReference>
<dbReference type="EMBL" id="JASSZA010000015">
    <property type="protein sequence ID" value="KAK2092090.1"/>
    <property type="molecule type" value="Genomic_DNA"/>
</dbReference>
<keyword evidence="2 5" id="KW-0728">SH3 domain</keyword>
<feature type="region of interest" description="Disordered" evidence="6">
    <location>
        <begin position="82"/>
        <end position="105"/>
    </location>
</feature>
<comment type="subcellular location">
    <subcellularLocation>
        <location evidence="1">Membrane</location>
        <topology evidence="1">Peripheral membrane protein</topology>
    </subcellularLocation>
</comment>
<dbReference type="Pfam" id="PF07653">
    <property type="entry name" value="SH3_2"/>
    <property type="match status" value="1"/>
</dbReference>
<evidence type="ECO:0000256" key="5">
    <source>
        <dbReference type="PROSITE-ProRule" id="PRU00192"/>
    </source>
</evidence>
<dbReference type="SMART" id="SM00326">
    <property type="entry name" value="SH3"/>
    <property type="match status" value="3"/>
</dbReference>
<keyword evidence="9" id="KW-1185">Reference proteome</keyword>
<organism evidence="8 9">
    <name type="scientific">Saguinus oedipus</name>
    <name type="common">Cotton-top tamarin</name>
    <name type="synonym">Oedipomidas oedipus</name>
    <dbReference type="NCBI Taxonomy" id="9490"/>
    <lineage>
        <taxon>Eukaryota</taxon>
        <taxon>Metazoa</taxon>
        <taxon>Chordata</taxon>
        <taxon>Craniata</taxon>
        <taxon>Vertebrata</taxon>
        <taxon>Euteleostomi</taxon>
        <taxon>Mammalia</taxon>
        <taxon>Eutheria</taxon>
        <taxon>Euarchontoglires</taxon>
        <taxon>Primates</taxon>
        <taxon>Haplorrhini</taxon>
        <taxon>Platyrrhini</taxon>
        <taxon>Cebidae</taxon>
        <taxon>Callitrichinae</taxon>
        <taxon>Saguinus</taxon>
    </lineage>
</organism>
<dbReference type="CDD" id="cd22265">
    <property type="entry name" value="UDM1_RNF168"/>
    <property type="match status" value="1"/>
</dbReference>
<evidence type="ECO:0000313" key="9">
    <source>
        <dbReference type="Proteomes" id="UP001266305"/>
    </source>
</evidence>
<dbReference type="InterPro" id="IPR001452">
    <property type="entry name" value="SH3_domain"/>
</dbReference>
<name>A0ABQ9U4V3_SAGOE</name>
<dbReference type="PANTHER" id="PTHR14167:SF81">
    <property type="entry name" value="ENDOPHILIN-A"/>
    <property type="match status" value="1"/>
</dbReference>
<dbReference type="InterPro" id="IPR035738">
    <property type="entry name" value="Intersectin-2_SH3_2"/>
</dbReference>
<accession>A0ABQ9U4V3</accession>
<evidence type="ECO:0000259" key="7">
    <source>
        <dbReference type="PROSITE" id="PS50002"/>
    </source>
</evidence>
<dbReference type="InterPro" id="IPR035739">
    <property type="entry name" value="Intersectin-2_SH3_3"/>
</dbReference>
<gene>
    <name evidence="8" type="primary">ITSN2_3</name>
    <name evidence="8" type="ORF">P7K49_028618</name>
</gene>
<dbReference type="CDD" id="cd11992">
    <property type="entry name" value="SH3_Intersectin2_3"/>
    <property type="match status" value="1"/>
</dbReference>
<dbReference type="Proteomes" id="UP001266305">
    <property type="component" value="Unassembled WGS sequence"/>
</dbReference>
<evidence type="ECO:0000313" key="8">
    <source>
        <dbReference type="EMBL" id="KAK2092090.1"/>
    </source>
</evidence>
<feature type="domain" description="SH3" evidence="7">
    <location>
        <begin position="256"/>
        <end position="314"/>
    </location>
</feature>
<dbReference type="PRINTS" id="PR00452">
    <property type="entry name" value="SH3DOMAIN"/>
</dbReference>
<dbReference type="PRINTS" id="PR00499">
    <property type="entry name" value="P67PHOX"/>
</dbReference>
<evidence type="ECO:0000256" key="1">
    <source>
        <dbReference type="ARBA" id="ARBA00004170"/>
    </source>
</evidence>
<dbReference type="CDD" id="cd11990">
    <property type="entry name" value="SH3_Intersectin2_2"/>
    <property type="match status" value="1"/>
</dbReference>
<protein>
    <submittedName>
        <fullName evidence="8">Intersectin-2</fullName>
    </submittedName>
</protein>
<evidence type="ECO:0000256" key="3">
    <source>
        <dbReference type="ARBA" id="ARBA00023054"/>
    </source>
</evidence>
<keyword evidence="4" id="KW-0472">Membrane</keyword>
<evidence type="ECO:0000256" key="4">
    <source>
        <dbReference type="ARBA" id="ARBA00023136"/>
    </source>
</evidence>
<reference evidence="8 9" key="1">
    <citation type="submission" date="2023-05" db="EMBL/GenBank/DDBJ databases">
        <title>B98-5 Cell Line De Novo Hybrid Assembly: An Optical Mapping Approach.</title>
        <authorList>
            <person name="Kananen K."/>
            <person name="Auerbach J.A."/>
            <person name="Kautto E."/>
            <person name="Blachly J.S."/>
        </authorList>
    </citation>
    <scope>NUCLEOTIDE SEQUENCE [LARGE SCALE GENOMIC DNA]</scope>
    <source>
        <strain evidence="8">B95-8</strain>
        <tissue evidence="8">Cell line</tissue>
    </source>
</reference>
<dbReference type="InterPro" id="IPR036028">
    <property type="entry name" value="SH3-like_dom_sf"/>
</dbReference>
<dbReference type="InterPro" id="IPR035737">
    <property type="entry name" value="Intersectin-2_SH3_1"/>
</dbReference>
<evidence type="ECO:0000256" key="2">
    <source>
        <dbReference type="ARBA" id="ARBA00022443"/>
    </source>
</evidence>
<dbReference type="CDD" id="cd11988">
    <property type="entry name" value="SH3_Intersectin2_1"/>
    <property type="match status" value="1"/>
</dbReference>
<keyword evidence="3" id="KW-0175">Coiled coil</keyword>
<dbReference type="Pfam" id="PF14604">
    <property type="entry name" value="SH3_9"/>
    <property type="match status" value="1"/>
</dbReference>
<feature type="domain" description="SH3" evidence="7">
    <location>
        <begin position="339"/>
        <end position="397"/>
    </location>
</feature>
<dbReference type="PANTHER" id="PTHR14167">
    <property type="entry name" value="SH3 DOMAIN-CONTAINING"/>
    <property type="match status" value="1"/>
</dbReference>
<sequence length="402" mass="46462">MLYSDRIYHFNQELRETYNTQQLALEQLYKIKRDKLKEIERKRLELIQKKKLEDEAARLDEKAKQGKENLWKESLRKEEEEKQKRLQEEKTQEKIQEEERKAEEKQRETASVLVNYRALYPFEARNHDEMSFNSGDIIQVDEKTIGEPGWLYGSFQGHFGWFPCNYVEKMPSSENEKAVSPKKALLPPTVSLSATSTSSEPLSSNQPASVTDYQNVSFSNLTVNTSWQKKSAFTRTVSPGSVSPIHGQNENYGQVVENLKAQALCSWTAKKDNHLNFSKHDVITVLEQQENWWFGEVHGRRGWFPKSYVKIIPGSEVKREEPETLYAAVNKKPTSAVCSVGEEYIALYPYSSVEPGDLTFTEGEEILVTQKDGEWWTGSIGNRSGIFPSNYVKPKDQEVFWY</sequence>